<proteinExistence type="predicted"/>
<gene>
    <name evidence="9" type="ordered locus">Mpe_A2951</name>
</gene>
<dbReference type="AlphaFoldDB" id="A2SK15"/>
<evidence type="ECO:0000259" key="8">
    <source>
        <dbReference type="PROSITE" id="PS50011"/>
    </source>
</evidence>
<dbReference type="eggNOG" id="COG0515">
    <property type="taxonomic scope" value="Bacteria"/>
</dbReference>
<dbReference type="SUPFAM" id="SSF56112">
    <property type="entry name" value="Protein kinase-like (PK-like)"/>
    <property type="match status" value="1"/>
</dbReference>
<dbReference type="CDD" id="cd14014">
    <property type="entry name" value="STKc_PknB_like"/>
    <property type="match status" value="1"/>
</dbReference>
<evidence type="ECO:0000256" key="4">
    <source>
        <dbReference type="ARBA" id="ARBA00022741"/>
    </source>
</evidence>
<dbReference type="InterPro" id="IPR000719">
    <property type="entry name" value="Prot_kinase_dom"/>
</dbReference>
<keyword evidence="2 9" id="KW-0723">Serine/threonine-protein kinase</keyword>
<dbReference type="InterPro" id="IPR008271">
    <property type="entry name" value="Ser/Thr_kinase_AS"/>
</dbReference>
<dbReference type="STRING" id="420662.Mpe_A2951"/>
<keyword evidence="4" id="KW-0547">Nucleotide-binding</keyword>
<keyword evidence="10" id="KW-1185">Reference proteome</keyword>
<feature type="region of interest" description="Disordered" evidence="7">
    <location>
        <begin position="362"/>
        <end position="389"/>
    </location>
</feature>
<evidence type="ECO:0000256" key="6">
    <source>
        <dbReference type="ARBA" id="ARBA00022840"/>
    </source>
</evidence>
<dbReference type="InterPro" id="IPR011009">
    <property type="entry name" value="Kinase-like_dom_sf"/>
</dbReference>
<dbReference type="Proteomes" id="UP000000366">
    <property type="component" value="Chromosome"/>
</dbReference>
<evidence type="ECO:0000256" key="3">
    <source>
        <dbReference type="ARBA" id="ARBA00022679"/>
    </source>
</evidence>
<evidence type="ECO:0000256" key="1">
    <source>
        <dbReference type="ARBA" id="ARBA00012513"/>
    </source>
</evidence>
<dbReference type="PROSITE" id="PS00108">
    <property type="entry name" value="PROTEIN_KINASE_ST"/>
    <property type="match status" value="1"/>
</dbReference>
<keyword evidence="5 9" id="KW-0418">Kinase</keyword>
<dbReference type="FunFam" id="1.10.510.10:FF:000021">
    <property type="entry name" value="Serine/threonine protein kinase"/>
    <property type="match status" value="1"/>
</dbReference>
<evidence type="ECO:0000313" key="10">
    <source>
        <dbReference type="Proteomes" id="UP000000366"/>
    </source>
</evidence>
<dbReference type="EC" id="2.7.11.1" evidence="1"/>
<reference evidence="9 10" key="1">
    <citation type="journal article" date="2007" name="J. Bacteriol.">
        <title>Whole-genome analysis of the methyl tert-butyl ether-degrading beta-proteobacterium Methylibium petroleiphilum PM1.</title>
        <authorList>
            <person name="Kane S.R."/>
            <person name="Chakicherla A.Y."/>
            <person name="Chain P.S.G."/>
            <person name="Schmidt R."/>
            <person name="Shin M.W."/>
            <person name="Legler T.C."/>
            <person name="Scow K.M."/>
            <person name="Larimer F.W."/>
            <person name="Lucas S.M."/>
            <person name="Richardson P.M."/>
            <person name="Hristova K.R."/>
        </authorList>
    </citation>
    <scope>NUCLEOTIDE SEQUENCE [LARGE SCALE GENOMIC DNA]</scope>
    <source>
        <strain evidence="10">ATCC BAA-1232 / LMG 22953 / PM1</strain>
    </source>
</reference>
<dbReference type="PANTHER" id="PTHR43289">
    <property type="entry name" value="MITOGEN-ACTIVATED PROTEIN KINASE KINASE KINASE 20-RELATED"/>
    <property type="match status" value="1"/>
</dbReference>
<dbReference type="Gene3D" id="3.30.200.20">
    <property type="entry name" value="Phosphorylase Kinase, domain 1"/>
    <property type="match status" value="1"/>
</dbReference>
<evidence type="ECO:0000313" key="9">
    <source>
        <dbReference type="EMBL" id="ABM95904.1"/>
    </source>
</evidence>
<sequence length="462" mass="48505">MAELPSEDGASRGPLPTIGQIGRYALKYRIGDGGLGTVYAADDPLLSRRVAIKTLNLMPAGARTPLETDAREPFNAIFLHEARAAAHLSHPHIVTVFDAGLSPQGAYIAMELLKGKDLRALLSDGWRPTVGQAVLIIRRVADALAYAHSKGIVHRDIKPANIFMVGRTQPKVLDFGIASVAHARDSGGAVGGSPHYMAPEQVRNEPTDRRTDVFSLGVVLYELLTGHRAFEGDSLAAITGAVCSFTPPMADEVSTAVPPALASIAARAMAKRPEDRPRSARALSRDLHEWLQAHPEALQSGEDDAPTAERRWPQWAFGSLALVGAGLIGFGIWHGLASAPAGQSLAEPTPAASPVRVAMAPAEPTAQVTSPTASPAATADPPATTIAPPAAAGSGVLQLAISPWAEVEVDGKVQGLTPPLNQLNLPVGRHTVTLRNSGYAAHAIAVDIEANESVLVKHRFGP</sequence>
<dbReference type="EMBL" id="CP000555">
    <property type="protein sequence ID" value="ABM95904.1"/>
    <property type="molecule type" value="Genomic_DNA"/>
</dbReference>
<dbReference type="SMART" id="SM00220">
    <property type="entry name" value="S_TKc"/>
    <property type="match status" value="1"/>
</dbReference>
<evidence type="ECO:0000256" key="5">
    <source>
        <dbReference type="ARBA" id="ARBA00022777"/>
    </source>
</evidence>
<dbReference type="KEGG" id="mpt:Mpe_A2951"/>
<keyword evidence="3 9" id="KW-0808">Transferase</keyword>
<organism evidence="9 10">
    <name type="scientific">Methylibium petroleiphilum (strain ATCC BAA-1232 / LMG 22953 / PM1)</name>
    <dbReference type="NCBI Taxonomy" id="420662"/>
    <lineage>
        <taxon>Bacteria</taxon>
        <taxon>Pseudomonadati</taxon>
        <taxon>Pseudomonadota</taxon>
        <taxon>Betaproteobacteria</taxon>
        <taxon>Burkholderiales</taxon>
        <taxon>Sphaerotilaceae</taxon>
        <taxon>Methylibium</taxon>
    </lineage>
</organism>
<keyword evidence="6" id="KW-0067">ATP-binding</keyword>
<name>A2SK15_METPP</name>
<accession>A2SK15</accession>
<dbReference type="PROSITE" id="PS50011">
    <property type="entry name" value="PROTEIN_KINASE_DOM"/>
    <property type="match status" value="1"/>
</dbReference>
<dbReference type="Pfam" id="PF00069">
    <property type="entry name" value="Pkinase"/>
    <property type="match status" value="1"/>
</dbReference>
<evidence type="ECO:0000256" key="7">
    <source>
        <dbReference type="SAM" id="MobiDB-lite"/>
    </source>
</evidence>
<dbReference type="GO" id="GO:0005524">
    <property type="term" value="F:ATP binding"/>
    <property type="evidence" value="ECO:0007669"/>
    <property type="project" value="UniProtKB-KW"/>
</dbReference>
<dbReference type="GO" id="GO:0004674">
    <property type="term" value="F:protein serine/threonine kinase activity"/>
    <property type="evidence" value="ECO:0007669"/>
    <property type="project" value="UniProtKB-KW"/>
</dbReference>
<feature type="domain" description="Protein kinase" evidence="8">
    <location>
        <begin position="24"/>
        <end position="291"/>
    </location>
</feature>
<dbReference type="InterPro" id="IPR013229">
    <property type="entry name" value="PEGA"/>
</dbReference>
<feature type="compositionally biased region" description="Low complexity" evidence="7">
    <location>
        <begin position="364"/>
        <end position="389"/>
    </location>
</feature>
<dbReference type="PANTHER" id="PTHR43289:SF34">
    <property type="entry name" value="SERINE_THREONINE-PROTEIN KINASE YBDM-RELATED"/>
    <property type="match status" value="1"/>
</dbReference>
<protein>
    <recommendedName>
        <fullName evidence="1">non-specific serine/threonine protein kinase</fullName>
        <ecNumber evidence="1">2.7.11.1</ecNumber>
    </recommendedName>
</protein>
<dbReference type="HOGENOM" id="CLU_000288_63_44_4"/>
<evidence type="ECO:0000256" key="2">
    <source>
        <dbReference type="ARBA" id="ARBA00022527"/>
    </source>
</evidence>
<dbReference type="Pfam" id="PF08308">
    <property type="entry name" value="PEGA"/>
    <property type="match status" value="1"/>
</dbReference>
<dbReference type="Gene3D" id="1.10.510.10">
    <property type="entry name" value="Transferase(Phosphotransferase) domain 1"/>
    <property type="match status" value="1"/>
</dbReference>